<dbReference type="PANTHER" id="PTHR42708">
    <property type="entry name" value="ATP/GTP-BINDING PROTEIN-RELATED"/>
    <property type="match status" value="1"/>
</dbReference>
<name>B4VTU1_9CYAN</name>
<dbReference type="AlphaFoldDB" id="B4VTU1"/>
<dbReference type="CDD" id="cd00882">
    <property type="entry name" value="Ras_like_GTPase"/>
    <property type="match status" value="1"/>
</dbReference>
<evidence type="ECO:0000256" key="4">
    <source>
        <dbReference type="ARBA" id="ARBA00023134"/>
    </source>
</evidence>
<dbReference type="OrthoDB" id="4319884at2"/>
<dbReference type="PANTHER" id="PTHR42708:SF1">
    <property type="entry name" value="GLIDING MOTILITY PROTEIN MGLA"/>
    <property type="match status" value="1"/>
</dbReference>
<dbReference type="GO" id="GO:0005525">
    <property type="term" value="F:GTP binding"/>
    <property type="evidence" value="ECO:0007669"/>
    <property type="project" value="UniProtKB-KW"/>
</dbReference>
<protein>
    <submittedName>
        <fullName evidence="5">Conserved hypothetical ATP binding protein</fullName>
    </submittedName>
</protein>
<organism evidence="5 6">
    <name type="scientific">Coleofasciculus chthonoplastes PCC 7420</name>
    <dbReference type="NCBI Taxonomy" id="118168"/>
    <lineage>
        <taxon>Bacteria</taxon>
        <taxon>Bacillati</taxon>
        <taxon>Cyanobacteriota</taxon>
        <taxon>Cyanophyceae</taxon>
        <taxon>Coleofasciculales</taxon>
        <taxon>Coleofasciculaceae</taxon>
        <taxon>Coleofasciculus</taxon>
    </lineage>
</organism>
<dbReference type="Pfam" id="PF03029">
    <property type="entry name" value="ATP_bind_1"/>
    <property type="match status" value="1"/>
</dbReference>
<dbReference type="GO" id="GO:0016787">
    <property type="term" value="F:hydrolase activity"/>
    <property type="evidence" value="ECO:0007669"/>
    <property type="project" value="UniProtKB-KW"/>
</dbReference>
<dbReference type="SUPFAM" id="SSF52540">
    <property type="entry name" value="P-loop containing nucleoside triphosphate hydrolases"/>
    <property type="match status" value="1"/>
</dbReference>
<evidence type="ECO:0000313" key="6">
    <source>
        <dbReference type="Proteomes" id="UP000003835"/>
    </source>
</evidence>
<keyword evidence="6" id="KW-1185">Reference proteome</keyword>
<dbReference type="Gene3D" id="3.40.50.300">
    <property type="entry name" value="P-loop containing nucleotide triphosphate hydrolases"/>
    <property type="match status" value="1"/>
</dbReference>
<evidence type="ECO:0000256" key="2">
    <source>
        <dbReference type="ARBA" id="ARBA00022741"/>
    </source>
</evidence>
<evidence type="ECO:0000313" key="5">
    <source>
        <dbReference type="EMBL" id="EDX74757.1"/>
    </source>
</evidence>
<dbReference type="InterPro" id="IPR004130">
    <property type="entry name" value="Gpn"/>
</dbReference>
<dbReference type="InterPro" id="IPR027417">
    <property type="entry name" value="P-loop_NTPase"/>
</dbReference>
<dbReference type="EMBL" id="DS989852">
    <property type="protein sequence ID" value="EDX74757.1"/>
    <property type="molecule type" value="Genomic_DNA"/>
</dbReference>
<keyword evidence="4" id="KW-0342">GTP-binding</keyword>
<proteinExistence type="inferred from homology"/>
<reference evidence="5 6" key="1">
    <citation type="submission" date="2008-07" db="EMBL/GenBank/DDBJ databases">
        <authorList>
            <person name="Tandeau de Marsac N."/>
            <person name="Ferriera S."/>
            <person name="Johnson J."/>
            <person name="Kravitz S."/>
            <person name="Beeson K."/>
            <person name="Sutton G."/>
            <person name="Rogers Y.-H."/>
            <person name="Friedman R."/>
            <person name="Frazier M."/>
            <person name="Venter J.C."/>
        </authorList>
    </citation>
    <scope>NUCLEOTIDE SEQUENCE [LARGE SCALE GENOMIC DNA]</scope>
    <source>
        <strain evidence="5 6">PCC 7420</strain>
    </source>
</reference>
<dbReference type="Proteomes" id="UP000003835">
    <property type="component" value="Unassembled WGS sequence"/>
</dbReference>
<dbReference type="eggNOG" id="COG2229">
    <property type="taxonomic scope" value="Bacteria"/>
</dbReference>
<evidence type="ECO:0000256" key="3">
    <source>
        <dbReference type="ARBA" id="ARBA00022801"/>
    </source>
</evidence>
<dbReference type="HOGENOM" id="CLU_077970_2_0_3"/>
<dbReference type="RefSeq" id="WP_006102090.1">
    <property type="nucleotide sequence ID" value="NZ_DS989852.1"/>
</dbReference>
<gene>
    <name evidence="5" type="ORF">MC7420_6235</name>
</gene>
<sequence>MKNIRIVITGTVGAGKSTFVRTASEIDVVEIERKVSNSEIESSFKDKTTVAFDFGKLVLDANKILHIYGTPGQTRFDFMWDILIKGADAYILLVKANQADSFSYAKDILAFMNDRVQVPMVIGLTHTDCSGAIPTEEIVKHLGILNAKDCPAILKVNPRLKNSVVTALNVLINKVI</sequence>
<keyword evidence="3" id="KW-0378">Hydrolase</keyword>
<keyword evidence="2" id="KW-0547">Nucleotide-binding</keyword>
<comment type="similarity">
    <text evidence="1">Belongs to the GPN-loop GTPase family.</text>
</comment>
<dbReference type="STRING" id="118168.MC7420_6235"/>
<dbReference type="InterPro" id="IPR052705">
    <property type="entry name" value="Gliding_Motility_GTPase"/>
</dbReference>
<accession>B4VTU1</accession>
<evidence type="ECO:0000256" key="1">
    <source>
        <dbReference type="ARBA" id="ARBA00005290"/>
    </source>
</evidence>